<feature type="region of interest" description="Disordered" evidence="6">
    <location>
        <begin position="1"/>
        <end position="20"/>
    </location>
</feature>
<dbReference type="SUPFAM" id="SSF48498">
    <property type="entry name" value="Tetracyclin repressor-like, C-terminal domain"/>
    <property type="match status" value="1"/>
</dbReference>
<accession>A0A3D9SIP1</accession>
<protein>
    <submittedName>
        <fullName evidence="8">TetR family transcriptional regulator</fullName>
    </submittedName>
</protein>
<reference evidence="8 9" key="1">
    <citation type="submission" date="2018-08" db="EMBL/GenBank/DDBJ databases">
        <title>Sequencing the genomes of 1000 actinobacteria strains.</title>
        <authorList>
            <person name="Klenk H.-P."/>
        </authorList>
    </citation>
    <scope>NUCLEOTIDE SEQUENCE [LARGE SCALE GENOMIC DNA]</scope>
    <source>
        <strain evidence="8 9">DSM 43927</strain>
    </source>
</reference>
<evidence type="ECO:0000313" key="8">
    <source>
        <dbReference type="EMBL" id="REE95798.1"/>
    </source>
</evidence>
<dbReference type="GO" id="GO:0003700">
    <property type="term" value="F:DNA-binding transcription factor activity"/>
    <property type="evidence" value="ECO:0007669"/>
    <property type="project" value="TreeGrafter"/>
</dbReference>
<dbReference type="Pfam" id="PF13977">
    <property type="entry name" value="TetR_C_6"/>
    <property type="match status" value="1"/>
</dbReference>
<evidence type="ECO:0000313" key="9">
    <source>
        <dbReference type="Proteomes" id="UP000256661"/>
    </source>
</evidence>
<dbReference type="Proteomes" id="UP000256661">
    <property type="component" value="Unassembled WGS sequence"/>
</dbReference>
<name>A0A3D9SIP1_9ACTN</name>
<comment type="caution">
    <text evidence="8">The sequence shown here is derived from an EMBL/GenBank/DDBJ whole genome shotgun (WGS) entry which is preliminary data.</text>
</comment>
<keyword evidence="9" id="KW-1185">Reference proteome</keyword>
<dbReference type="PRINTS" id="PR00455">
    <property type="entry name" value="HTHTETR"/>
</dbReference>
<dbReference type="Gene3D" id="1.10.357.10">
    <property type="entry name" value="Tetracycline Repressor, domain 2"/>
    <property type="match status" value="1"/>
</dbReference>
<gene>
    <name evidence="8" type="ORF">DFJ69_1209</name>
</gene>
<dbReference type="PROSITE" id="PS50977">
    <property type="entry name" value="HTH_TETR_2"/>
    <property type="match status" value="1"/>
</dbReference>
<dbReference type="AlphaFoldDB" id="A0A3D9SIP1"/>
<evidence type="ECO:0000256" key="4">
    <source>
        <dbReference type="ARBA" id="ARBA00023163"/>
    </source>
</evidence>
<keyword evidence="4" id="KW-0804">Transcription</keyword>
<dbReference type="PANTHER" id="PTHR30055:SF241">
    <property type="entry name" value="TRANSCRIPTIONAL REGULATORY PROTEIN"/>
    <property type="match status" value="1"/>
</dbReference>
<evidence type="ECO:0000256" key="1">
    <source>
        <dbReference type="ARBA" id="ARBA00022491"/>
    </source>
</evidence>
<evidence type="ECO:0000259" key="7">
    <source>
        <dbReference type="PROSITE" id="PS50977"/>
    </source>
</evidence>
<dbReference type="InterPro" id="IPR039538">
    <property type="entry name" value="BetI_C"/>
</dbReference>
<dbReference type="SUPFAM" id="SSF46689">
    <property type="entry name" value="Homeodomain-like"/>
    <property type="match status" value="1"/>
</dbReference>
<keyword evidence="1" id="KW-0678">Repressor</keyword>
<keyword evidence="3 5" id="KW-0238">DNA-binding</keyword>
<proteinExistence type="predicted"/>
<dbReference type="GO" id="GO:0000976">
    <property type="term" value="F:transcription cis-regulatory region binding"/>
    <property type="evidence" value="ECO:0007669"/>
    <property type="project" value="TreeGrafter"/>
</dbReference>
<evidence type="ECO:0000256" key="6">
    <source>
        <dbReference type="SAM" id="MobiDB-lite"/>
    </source>
</evidence>
<dbReference type="InterPro" id="IPR050109">
    <property type="entry name" value="HTH-type_TetR-like_transc_reg"/>
</dbReference>
<keyword evidence="2" id="KW-0805">Transcription regulation</keyword>
<feature type="DNA-binding region" description="H-T-H motif" evidence="5">
    <location>
        <begin position="44"/>
        <end position="63"/>
    </location>
</feature>
<evidence type="ECO:0000256" key="5">
    <source>
        <dbReference type="PROSITE-ProRule" id="PRU00335"/>
    </source>
</evidence>
<dbReference type="EMBL" id="QTTT01000001">
    <property type="protein sequence ID" value="REE95798.1"/>
    <property type="molecule type" value="Genomic_DNA"/>
</dbReference>
<dbReference type="Pfam" id="PF00440">
    <property type="entry name" value="TetR_N"/>
    <property type="match status" value="1"/>
</dbReference>
<evidence type="ECO:0000256" key="2">
    <source>
        <dbReference type="ARBA" id="ARBA00023015"/>
    </source>
</evidence>
<dbReference type="InterPro" id="IPR036271">
    <property type="entry name" value="Tet_transcr_reg_TetR-rel_C_sf"/>
</dbReference>
<feature type="domain" description="HTH tetR-type" evidence="7">
    <location>
        <begin position="21"/>
        <end position="81"/>
    </location>
</feature>
<sequence>MTAGEHEATGGRPRRVTRRRAETRRRLLDAALDVFAERGLRGASIEEVCDRAGYTRGAFYSNFRTMDELLLAVSEDYSHQILEKLRTTLLDLPDGLPEGFDVVDVAIDMVLAVMPDDRRWWLVETELVLHAARNPEAAEAVRGQRERFAAEFTALVAWAVERVGREFTSSPEDLVRVIHALHDGSLAQRHLEPDAVPPGHLERLALPALLRAFSRPAGRPGD</sequence>
<organism evidence="8 9">
    <name type="scientific">Thermomonospora umbrina</name>
    <dbReference type="NCBI Taxonomy" id="111806"/>
    <lineage>
        <taxon>Bacteria</taxon>
        <taxon>Bacillati</taxon>
        <taxon>Actinomycetota</taxon>
        <taxon>Actinomycetes</taxon>
        <taxon>Streptosporangiales</taxon>
        <taxon>Thermomonosporaceae</taxon>
        <taxon>Thermomonospora</taxon>
    </lineage>
</organism>
<dbReference type="PANTHER" id="PTHR30055">
    <property type="entry name" value="HTH-TYPE TRANSCRIPTIONAL REGULATOR RUTR"/>
    <property type="match status" value="1"/>
</dbReference>
<evidence type="ECO:0000256" key="3">
    <source>
        <dbReference type="ARBA" id="ARBA00023125"/>
    </source>
</evidence>
<dbReference type="RefSeq" id="WP_116021540.1">
    <property type="nucleotide sequence ID" value="NZ_QTTT01000001.1"/>
</dbReference>
<dbReference type="InterPro" id="IPR001647">
    <property type="entry name" value="HTH_TetR"/>
</dbReference>
<dbReference type="InterPro" id="IPR009057">
    <property type="entry name" value="Homeodomain-like_sf"/>
</dbReference>